<accession>A0A1I8AEL6</accession>
<proteinExistence type="predicted"/>
<sequence>MQPQIAHSLLGTLAEEPIMGKQGSNFPLFLHWISKQRHYLHPPMAPSHESANTLRNAENEPPFAVLRTPFFGNILRKRAFVFARH</sequence>
<keyword evidence="1" id="KW-1185">Reference proteome</keyword>
<dbReference type="WBParaSite" id="L893_g4999.t1">
    <property type="protein sequence ID" value="L893_g4999.t1"/>
    <property type="gene ID" value="L893_g4999"/>
</dbReference>
<evidence type="ECO:0000313" key="1">
    <source>
        <dbReference type="Proteomes" id="UP000095287"/>
    </source>
</evidence>
<dbReference type="Proteomes" id="UP000095287">
    <property type="component" value="Unplaced"/>
</dbReference>
<organism evidence="1 2">
    <name type="scientific">Steinernema glaseri</name>
    <dbReference type="NCBI Taxonomy" id="37863"/>
    <lineage>
        <taxon>Eukaryota</taxon>
        <taxon>Metazoa</taxon>
        <taxon>Ecdysozoa</taxon>
        <taxon>Nematoda</taxon>
        <taxon>Chromadorea</taxon>
        <taxon>Rhabditida</taxon>
        <taxon>Tylenchina</taxon>
        <taxon>Panagrolaimomorpha</taxon>
        <taxon>Strongyloidoidea</taxon>
        <taxon>Steinernematidae</taxon>
        <taxon>Steinernema</taxon>
    </lineage>
</organism>
<dbReference type="AlphaFoldDB" id="A0A1I8AEL6"/>
<evidence type="ECO:0000313" key="2">
    <source>
        <dbReference type="WBParaSite" id="L893_g4999.t1"/>
    </source>
</evidence>
<protein>
    <submittedName>
        <fullName evidence="2">Uncharacterized protein</fullName>
    </submittedName>
</protein>
<name>A0A1I8AEL6_9BILA</name>
<reference evidence="2" key="1">
    <citation type="submission" date="2016-11" db="UniProtKB">
        <authorList>
            <consortium name="WormBaseParasite"/>
        </authorList>
    </citation>
    <scope>IDENTIFICATION</scope>
</reference>